<evidence type="ECO:0000259" key="1">
    <source>
        <dbReference type="Pfam" id="PF07734"/>
    </source>
</evidence>
<evidence type="ECO:0000313" key="2">
    <source>
        <dbReference type="EMBL" id="CAI9270520.1"/>
    </source>
</evidence>
<name>A0AA35VPY5_LACSI</name>
<sequence length="198" mass="23029">MIIKITQFNWWYKEKSEINNPWKVKIYMMSSGKWRILSSNLLSHFELHFLQVVIDRFIYWCALHKVPIDGRLRSCNVIVSFDMTNESFGVVDLPDSLAHHPNTQLCISKVRESLVMLEYKNCVCDVWMMEDGVGKSFTKLYTIKAPHGPKKILGFKKNGKLIMEVKDGLFRPGTLVVYVRILNTLMILGFVEKVIRSL</sequence>
<organism evidence="2 3">
    <name type="scientific">Lactuca saligna</name>
    <name type="common">Willowleaf lettuce</name>
    <dbReference type="NCBI Taxonomy" id="75948"/>
    <lineage>
        <taxon>Eukaryota</taxon>
        <taxon>Viridiplantae</taxon>
        <taxon>Streptophyta</taxon>
        <taxon>Embryophyta</taxon>
        <taxon>Tracheophyta</taxon>
        <taxon>Spermatophyta</taxon>
        <taxon>Magnoliopsida</taxon>
        <taxon>eudicotyledons</taxon>
        <taxon>Gunneridae</taxon>
        <taxon>Pentapetalae</taxon>
        <taxon>asterids</taxon>
        <taxon>campanulids</taxon>
        <taxon>Asterales</taxon>
        <taxon>Asteraceae</taxon>
        <taxon>Cichorioideae</taxon>
        <taxon>Cichorieae</taxon>
        <taxon>Lactucinae</taxon>
        <taxon>Lactuca</taxon>
    </lineage>
</organism>
<keyword evidence="3" id="KW-1185">Reference proteome</keyword>
<dbReference type="PANTHER" id="PTHR31672:SF10">
    <property type="entry name" value="F-BOX DOMAIN-CONTAINING PROTEIN"/>
    <property type="match status" value="1"/>
</dbReference>
<evidence type="ECO:0000313" key="3">
    <source>
        <dbReference type="Proteomes" id="UP001177003"/>
    </source>
</evidence>
<reference evidence="2" key="1">
    <citation type="submission" date="2023-04" db="EMBL/GenBank/DDBJ databases">
        <authorList>
            <person name="Vijverberg K."/>
            <person name="Xiong W."/>
            <person name="Schranz E."/>
        </authorList>
    </citation>
    <scope>NUCLEOTIDE SEQUENCE</scope>
</reference>
<dbReference type="PANTHER" id="PTHR31672">
    <property type="entry name" value="BNACNNG10540D PROTEIN"/>
    <property type="match status" value="1"/>
</dbReference>
<dbReference type="EMBL" id="OX465078">
    <property type="protein sequence ID" value="CAI9270520.1"/>
    <property type="molecule type" value="Genomic_DNA"/>
</dbReference>
<dbReference type="InterPro" id="IPR050796">
    <property type="entry name" value="SCF_F-box_component"/>
</dbReference>
<dbReference type="AlphaFoldDB" id="A0AA35VPY5"/>
<dbReference type="InterPro" id="IPR006527">
    <property type="entry name" value="F-box-assoc_dom_typ1"/>
</dbReference>
<gene>
    <name evidence="2" type="ORF">LSALG_LOCUS10826</name>
</gene>
<proteinExistence type="predicted"/>
<dbReference type="InterPro" id="IPR017451">
    <property type="entry name" value="F-box-assoc_interact_dom"/>
</dbReference>
<feature type="domain" description="F-box associated beta-propeller type 1" evidence="1">
    <location>
        <begin position="9"/>
        <end position="142"/>
    </location>
</feature>
<dbReference type="Proteomes" id="UP001177003">
    <property type="component" value="Chromosome 2"/>
</dbReference>
<protein>
    <recommendedName>
        <fullName evidence="1">F-box associated beta-propeller type 1 domain-containing protein</fullName>
    </recommendedName>
</protein>
<dbReference type="NCBIfam" id="TIGR01640">
    <property type="entry name" value="F_box_assoc_1"/>
    <property type="match status" value="1"/>
</dbReference>
<accession>A0AA35VPY5</accession>
<dbReference type="Pfam" id="PF07734">
    <property type="entry name" value="FBA_1"/>
    <property type="match status" value="1"/>
</dbReference>